<protein>
    <submittedName>
        <fullName evidence="7">Oligoribonuclease, mitochondrial</fullName>
    </submittedName>
</protein>
<evidence type="ECO:0000256" key="4">
    <source>
        <dbReference type="ARBA" id="ARBA00022839"/>
    </source>
</evidence>
<evidence type="ECO:0000313" key="8">
    <source>
        <dbReference type="Proteomes" id="UP000054886"/>
    </source>
</evidence>
<dbReference type="NCBIfam" id="NF003765">
    <property type="entry name" value="PRK05359.1"/>
    <property type="match status" value="1"/>
</dbReference>
<dbReference type="VEuPathDB" id="FungiDB:GWK60_F01485"/>
<dbReference type="PANTHER" id="PTHR11046:SF0">
    <property type="entry name" value="OLIGORIBONUCLEASE, MITOCHONDRIAL"/>
    <property type="match status" value="1"/>
</dbReference>
<keyword evidence="4" id="KW-0269">Exonuclease</keyword>
<dbReference type="EMBL" id="LLZZ01000022">
    <property type="protein sequence ID" value="KTB12350.1"/>
    <property type="molecule type" value="Genomic_DNA"/>
</dbReference>
<dbReference type="InterPro" id="IPR012337">
    <property type="entry name" value="RNaseH-like_sf"/>
</dbReference>
<dbReference type="AlphaFoldDB" id="A0A0W0CCA6"/>
<dbReference type="GO" id="GO:0034476">
    <property type="term" value="P:U5 snRNA 3'-end processing"/>
    <property type="evidence" value="ECO:0007669"/>
    <property type="project" value="EnsemblFungi"/>
</dbReference>
<dbReference type="FunFam" id="3.30.420.10:FF:000003">
    <property type="entry name" value="Oligoribonuclease"/>
    <property type="match status" value="1"/>
</dbReference>
<evidence type="ECO:0000256" key="3">
    <source>
        <dbReference type="ARBA" id="ARBA00022801"/>
    </source>
</evidence>
<feature type="region of interest" description="Disordered" evidence="5">
    <location>
        <begin position="224"/>
        <end position="250"/>
    </location>
</feature>
<evidence type="ECO:0000259" key="6">
    <source>
        <dbReference type="SMART" id="SM00479"/>
    </source>
</evidence>
<reference evidence="7 8" key="1">
    <citation type="submission" date="2015-10" db="EMBL/GenBank/DDBJ databases">
        <title>Draft genomes sequences of Candida glabrata isolates 1A, 1B, 2A, 2B, 3A and 3B.</title>
        <authorList>
            <person name="Haavelsrud O.E."/>
            <person name="Gaustad P."/>
        </authorList>
    </citation>
    <scope>NUCLEOTIDE SEQUENCE [LARGE SCALE GENOMIC DNA]</scope>
    <source>
        <strain evidence="7">910700640</strain>
    </source>
</reference>
<dbReference type="VEuPathDB" id="FungiDB:CAGL0F01727g"/>
<keyword evidence="3" id="KW-0378">Hydrolase</keyword>
<proteinExistence type="inferred from homology"/>
<feature type="domain" description="Exonuclease" evidence="6">
    <location>
        <begin position="39"/>
        <end position="219"/>
    </location>
</feature>
<keyword evidence="2" id="KW-0540">Nuclease</keyword>
<dbReference type="Proteomes" id="UP000054886">
    <property type="component" value="Unassembled WGS sequence"/>
</dbReference>
<dbReference type="SMART" id="SM00479">
    <property type="entry name" value="EXOIII"/>
    <property type="match status" value="1"/>
</dbReference>
<feature type="compositionally biased region" description="Basic and acidic residues" evidence="5">
    <location>
        <begin position="224"/>
        <end position="238"/>
    </location>
</feature>
<name>A0A0W0CCA6_CANGB</name>
<sequence>MFRSGIGRALSYLSRTQAKSQPYLLKPKLRKMETSNTKPLVWIDCEMTGLDHVNDEIIEICCIVTDGKLKNLDTETKEQCYESVVHCPKEKLDAMDQWCLDHHGSSGLMDKVLASKKTKEQVEEELLNYLQKWIPEKRVGILAGNSVHMDRLFMLKDFPRVVQYLHYRIVDVSSIMEVARRHNPSLTAVVPKKEAAHTAKSDILESISQLQWYMDHYLKSEEETKEFVESQNEKRPSEEPIDQPQKKQCQ</sequence>
<dbReference type="Pfam" id="PF00929">
    <property type="entry name" value="RNase_T"/>
    <property type="match status" value="1"/>
</dbReference>
<dbReference type="Gene3D" id="3.30.420.10">
    <property type="entry name" value="Ribonuclease H-like superfamily/Ribonuclease H"/>
    <property type="match status" value="1"/>
</dbReference>
<dbReference type="OrthoDB" id="270189at2759"/>
<dbReference type="VEuPathDB" id="FungiDB:GVI51_F01485"/>
<evidence type="ECO:0000256" key="1">
    <source>
        <dbReference type="ARBA" id="ARBA00009921"/>
    </source>
</evidence>
<dbReference type="GO" id="GO:0005739">
    <property type="term" value="C:mitochondrion"/>
    <property type="evidence" value="ECO:0007669"/>
    <property type="project" value="EnsemblFungi"/>
</dbReference>
<dbReference type="InterPro" id="IPR013520">
    <property type="entry name" value="Ribonucl_H"/>
</dbReference>
<dbReference type="InterPro" id="IPR022894">
    <property type="entry name" value="Oligoribonuclease"/>
</dbReference>
<accession>A0A0W0CCA6</accession>
<evidence type="ECO:0000256" key="2">
    <source>
        <dbReference type="ARBA" id="ARBA00022722"/>
    </source>
</evidence>
<dbReference type="PANTHER" id="PTHR11046">
    <property type="entry name" value="OLIGORIBONUCLEASE, MITOCHONDRIAL"/>
    <property type="match status" value="1"/>
</dbReference>
<evidence type="ECO:0000313" key="7">
    <source>
        <dbReference type="EMBL" id="KTB12350.1"/>
    </source>
</evidence>
<evidence type="ECO:0000256" key="5">
    <source>
        <dbReference type="SAM" id="MobiDB-lite"/>
    </source>
</evidence>
<organism evidence="7 8">
    <name type="scientific">Candida glabrata</name>
    <name type="common">Yeast</name>
    <name type="synonym">Torulopsis glabrata</name>
    <dbReference type="NCBI Taxonomy" id="5478"/>
    <lineage>
        <taxon>Eukaryota</taxon>
        <taxon>Fungi</taxon>
        <taxon>Dikarya</taxon>
        <taxon>Ascomycota</taxon>
        <taxon>Saccharomycotina</taxon>
        <taxon>Saccharomycetes</taxon>
        <taxon>Saccharomycetales</taxon>
        <taxon>Saccharomycetaceae</taxon>
        <taxon>Nakaseomyces</taxon>
    </lineage>
</organism>
<comment type="caution">
    <text evidence="7">The sequence shown here is derived from an EMBL/GenBank/DDBJ whole genome shotgun (WGS) entry which is preliminary data.</text>
</comment>
<dbReference type="VEuPathDB" id="FungiDB:GW608_F01463"/>
<dbReference type="GO" id="GO:0003676">
    <property type="term" value="F:nucleic acid binding"/>
    <property type="evidence" value="ECO:0007669"/>
    <property type="project" value="InterPro"/>
</dbReference>
<dbReference type="SUPFAM" id="SSF53098">
    <property type="entry name" value="Ribonuclease H-like"/>
    <property type="match status" value="1"/>
</dbReference>
<dbReference type="InterPro" id="IPR036397">
    <property type="entry name" value="RNaseH_sf"/>
</dbReference>
<dbReference type="GO" id="GO:0034475">
    <property type="term" value="P:U4 snRNA 3'-end processing"/>
    <property type="evidence" value="ECO:0007669"/>
    <property type="project" value="EnsemblFungi"/>
</dbReference>
<dbReference type="GO" id="GO:0000467">
    <property type="term" value="P:exonucleolytic trimming to generate mature 3'-end of 5.8S rRNA from tricistronic rRNA transcript (SSU-rRNA, 5.8S rRNA, LSU-rRNA)"/>
    <property type="evidence" value="ECO:0007669"/>
    <property type="project" value="EnsemblFungi"/>
</dbReference>
<dbReference type="VEuPathDB" id="FungiDB:B1J91_F01727g"/>
<dbReference type="GO" id="GO:0000175">
    <property type="term" value="F:3'-5'-RNA exonuclease activity"/>
    <property type="evidence" value="ECO:0007669"/>
    <property type="project" value="EnsemblFungi"/>
</dbReference>
<gene>
    <name evidence="7" type="ORF">AO440_001173</name>
</gene>
<dbReference type="CDD" id="cd06135">
    <property type="entry name" value="Orn"/>
    <property type="match status" value="1"/>
</dbReference>
<comment type="similarity">
    <text evidence="1">Belongs to the oligoribonuclease family.</text>
</comment>